<evidence type="ECO:0000313" key="1">
    <source>
        <dbReference type="EMBL" id="KKO10502.1"/>
    </source>
</evidence>
<proteinExistence type="predicted"/>
<evidence type="ECO:0008006" key="2">
    <source>
        <dbReference type="Google" id="ProtNLM"/>
    </source>
</evidence>
<comment type="caution">
    <text evidence="1">The sequence shown here is derived from an EMBL/GenBank/DDBJ whole genome shotgun (WGS) entry which is preliminary data.</text>
</comment>
<dbReference type="AlphaFoldDB" id="A0A0F9YE67"/>
<dbReference type="InterPro" id="IPR016866">
    <property type="entry name" value="UCP028069"/>
</dbReference>
<dbReference type="Pfam" id="PF11932">
    <property type="entry name" value="DUF3450"/>
    <property type="match status" value="1"/>
</dbReference>
<gene>
    <name evidence="1" type="ORF">LCGC14_0019810</name>
</gene>
<accession>A0A0F9YE67</accession>
<sequence>MNNRRLYSKVLVPLASLLVIGTAKAQDVDTSTIDRALNVVDETNAAAARSQETINRLSNSSSALFEDFKLESDNLEALMVLNANWRRQIAIQEQDLNTIAESIAEVRNVTQELPLLMNRMISSMEQFVELDMPFHLEARRARIEFAKAAIDNPNVSTAERFRQILVLYQTENAYGRTRETYPTTLTIDGVERDVDILRVGRIALTFQTKDRSMTGAWDPEARQWVTLDDGTYREAIRTGISVASGTVAPEIIDLPIVAPESAQ</sequence>
<dbReference type="PIRSF" id="PIRSF028069">
    <property type="entry name" value="UCP028069"/>
    <property type="match status" value="1"/>
</dbReference>
<protein>
    <recommendedName>
        <fullName evidence="2">DUF3450 domain-containing protein</fullName>
    </recommendedName>
</protein>
<dbReference type="EMBL" id="LAZR01000004">
    <property type="protein sequence ID" value="KKO10502.1"/>
    <property type="molecule type" value="Genomic_DNA"/>
</dbReference>
<reference evidence="1" key="1">
    <citation type="journal article" date="2015" name="Nature">
        <title>Complex archaea that bridge the gap between prokaryotes and eukaryotes.</title>
        <authorList>
            <person name="Spang A."/>
            <person name="Saw J.H."/>
            <person name="Jorgensen S.L."/>
            <person name="Zaremba-Niedzwiedzka K."/>
            <person name="Martijn J."/>
            <person name="Lind A.E."/>
            <person name="van Eijk R."/>
            <person name="Schleper C."/>
            <person name="Guy L."/>
            <person name="Ettema T.J."/>
        </authorList>
    </citation>
    <scope>NUCLEOTIDE SEQUENCE</scope>
</reference>
<name>A0A0F9YE67_9ZZZZ</name>
<organism evidence="1">
    <name type="scientific">marine sediment metagenome</name>
    <dbReference type="NCBI Taxonomy" id="412755"/>
    <lineage>
        <taxon>unclassified sequences</taxon>
        <taxon>metagenomes</taxon>
        <taxon>ecological metagenomes</taxon>
    </lineage>
</organism>